<feature type="region of interest" description="Disordered" evidence="7">
    <location>
        <begin position="451"/>
        <end position="514"/>
    </location>
</feature>
<dbReference type="InterPro" id="IPR001680">
    <property type="entry name" value="WD40_rpt"/>
</dbReference>
<organism evidence="8 9">
    <name type="scientific">Neodothiora populina</name>
    <dbReference type="NCBI Taxonomy" id="2781224"/>
    <lineage>
        <taxon>Eukaryota</taxon>
        <taxon>Fungi</taxon>
        <taxon>Dikarya</taxon>
        <taxon>Ascomycota</taxon>
        <taxon>Pezizomycotina</taxon>
        <taxon>Dothideomycetes</taxon>
        <taxon>Dothideomycetidae</taxon>
        <taxon>Dothideales</taxon>
        <taxon>Dothioraceae</taxon>
        <taxon>Neodothiora</taxon>
    </lineage>
</organism>
<evidence type="ECO:0000313" key="9">
    <source>
        <dbReference type="Proteomes" id="UP001562354"/>
    </source>
</evidence>
<comment type="subcellular location">
    <subcellularLocation>
        <location evidence="6">Nucleus</location>
    </subcellularLocation>
</comment>
<dbReference type="Proteomes" id="UP001562354">
    <property type="component" value="Unassembled WGS sequence"/>
</dbReference>
<comment type="similarity">
    <text evidence="2 6">Belongs to the WD repeat IPI3/WDR18 family.</text>
</comment>
<keyword evidence="4" id="KW-0677">Repeat</keyword>
<comment type="caution">
    <text evidence="8">The sequence shown here is derived from an EMBL/GenBank/DDBJ whole genome shotgun (WGS) entry which is preliminary data.</text>
</comment>
<dbReference type="InterPro" id="IPR036322">
    <property type="entry name" value="WD40_repeat_dom_sf"/>
</dbReference>
<feature type="repeat" description="WD" evidence="5">
    <location>
        <begin position="176"/>
        <end position="220"/>
    </location>
</feature>
<sequence>MLTEQFAAALGIPTTKIPSSSGTKDVGVFVFESQPLTQPRSAFKKSTALQNCVAVSASHVFAAQADKAVVNVYSREKGSQEAIVPFPERIACVALACQDSVLVAGSAEGRIFLWETHTGRLVVTSQAHLQAVTAVAADPESNFLLSGSADSSIHVWSIADLLSFSNQNTHSPLHTLTAHRSAITSLAVGHSSGSYNVLVSASKDNTVIVWDYRNANLLRTILLPSTPLCLALDPADRAVYTGYEDGSVQSLNFFSEAFAAHATDDRDNTKNPLYDEAQAALPVQPPATTRWSPPSEDIGATLSCMLSYDGSVLTTGHASGKILHWDIPLARYSATYPPTASPLPAPVTNLILLPTTGFAAADKTNAQATRTHTIVKPKHGAFDTGDIDGAIPGDYKISGQFTTSFAVADFDPSSHVARSEEQQSDFTRALTHPSFPSDLLARGLADFAAWNPASTSSSSSSAAPSTAATEPTTRTSASSAASKEGDFMSLDAEEPNNKPPTLEQKNAQLQSELAALRKAQRTALLDMEKMRKENAALTKRLAGASEGAEKR</sequence>
<evidence type="ECO:0000256" key="3">
    <source>
        <dbReference type="ARBA" id="ARBA00022574"/>
    </source>
</evidence>
<dbReference type="Pfam" id="PF00400">
    <property type="entry name" value="WD40"/>
    <property type="match status" value="2"/>
</dbReference>
<dbReference type="InterPro" id="IPR045227">
    <property type="entry name" value="WDR18/Ipi3/RID3"/>
</dbReference>
<dbReference type="PRINTS" id="PR00320">
    <property type="entry name" value="GPROTEINBRPT"/>
</dbReference>
<proteinExistence type="inferred from homology"/>
<name>A0ABR3P643_9PEZI</name>
<evidence type="ECO:0000256" key="7">
    <source>
        <dbReference type="SAM" id="MobiDB-lite"/>
    </source>
</evidence>
<keyword evidence="9" id="KW-1185">Reference proteome</keyword>
<feature type="repeat" description="WD" evidence="5">
    <location>
        <begin position="125"/>
        <end position="158"/>
    </location>
</feature>
<dbReference type="PANTHER" id="PTHR18763:SF0">
    <property type="entry name" value="WD REPEAT-CONTAINING PROTEIN 18"/>
    <property type="match status" value="1"/>
</dbReference>
<dbReference type="PANTHER" id="PTHR18763">
    <property type="entry name" value="WD-REPEAT PROTEIN 18"/>
    <property type="match status" value="1"/>
</dbReference>
<dbReference type="PROSITE" id="PS50082">
    <property type="entry name" value="WD_REPEATS_2"/>
    <property type="match status" value="2"/>
</dbReference>
<keyword evidence="6" id="KW-0698">rRNA processing</keyword>
<keyword evidence="3 5" id="KW-0853">WD repeat</keyword>
<evidence type="ECO:0000256" key="4">
    <source>
        <dbReference type="ARBA" id="ARBA00022737"/>
    </source>
</evidence>
<evidence type="ECO:0000256" key="5">
    <source>
        <dbReference type="PROSITE-ProRule" id="PRU00221"/>
    </source>
</evidence>
<gene>
    <name evidence="8" type="ORF">AAFC00_005789</name>
</gene>
<dbReference type="SUPFAM" id="SSF50978">
    <property type="entry name" value="WD40 repeat-like"/>
    <property type="match status" value="1"/>
</dbReference>
<dbReference type="Gene3D" id="2.130.10.10">
    <property type="entry name" value="YVTN repeat-like/Quinoprotein amine dehydrogenase"/>
    <property type="match status" value="2"/>
</dbReference>
<dbReference type="EMBL" id="JBFMKM010000013">
    <property type="protein sequence ID" value="KAL1301550.1"/>
    <property type="molecule type" value="Genomic_DNA"/>
</dbReference>
<evidence type="ECO:0000313" key="8">
    <source>
        <dbReference type="EMBL" id="KAL1301550.1"/>
    </source>
</evidence>
<protein>
    <recommendedName>
        <fullName evidence="6">Pre-rRNA-processing protein IPI3</fullName>
    </recommendedName>
</protein>
<comment type="function">
    <text evidence="1 6">Component of the RIX1 complex required for processing of ITS2 sequences from 35S pre-rRNA.</text>
</comment>
<evidence type="ECO:0000256" key="2">
    <source>
        <dbReference type="ARBA" id="ARBA00010143"/>
    </source>
</evidence>
<dbReference type="PROSITE" id="PS50294">
    <property type="entry name" value="WD_REPEATS_REGION"/>
    <property type="match status" value="2"/>
</dbReference>
<dbReference type="InterPro" id="IPR020472">
    <property type="entry name" value="WD40_PAC1"/>
</dbReference>
<evidence type="ECO:0000256" key="1">
    <source>
        <dbReference type="ARBA" id="ARBA00002355"/>
    </source>
</evidence>
<dbReference type="GeneID" id="95979488"/>
<comment type="subunit">
    <text evidence="6">Component of the RIX1 complex, composed of IPI1, RIX1/IPI2 and IPI3 in a 1:2:2 stoichiometry. The complex interacts (via RIX1) with MDN1 (via its hexameric AAA ATPase ring) and the pre-60S ribosome particles.</text>
</comment>
<evidence type="ECO:0000256" key="6">
    <source>
        <dbReference type="RuleBase" id="RU369067"/>
    </source>
</evidence>
<dbReference type="SMART" id="SM00320">
    <property type="entry name" value="WD40"/>
    <property type="match status" value="5"/>
</dbReference>
<feature type="compositionally biased region" description="Low complexity" evidence="7">
    <location>
        <begin position="452"/>
        <end position="482"/>
    </location>
</feature>
<reference evidence="8 9" key="1">
    <citation type="submission" date="2024-07" db="EMBL/GenBank/DDBJ databases">
        <title>Draft sequence of the Neodothiora populina.</title>
        <authorList>
            <person name="Drown D.D."/>
            <person name="Schuette U.S."/>
            <person name="Buechlein A.B."/>
            <person name="Rusch D.R."/>
            <person name="Winton L.W."/>
            <person name="Adams G.A."/>
        </authorList>
    </citation>
    <scope>NUCLEOTIDE SEQUENCE [LARGE SCALE GENOMIC DNA]</scope>
    <source>
        <strain evidence="8 9">CPC 39397</strain>
    </source>
</reference>
<keyword evidence="6" id="KW-0539">Nucleus</keyword>
<dbReference type="RefSeq" id="XP_069197826.1">
    <property type="nucleotide sequence ID" value="XM_069345626.1"/>
</dbReference>
<accession>A0ABR3P643</accession>
<dbReference type="InterPro" id="IPR015943">
    <property type="entry name" value="WD40/YVTN_repeat-like_dom_sf"/>
</dbReference>